<reference evidence="9" key="1">
    <citation type="submission" date="2020-10" db="EMBL/GenBank/DDBJ databases">
        <title>Catharus ustulatus (Swainson's thrush) genome, bCatUst1, primary haplotype v2.</title>
        <authorList>
            <person name="Delmore K."/>
            <person name="Vafadar M."/>
            <person name="Formenti G."/>
            <person name="Chow W."/>
            <person name="Pelan S."/>
            <person name="Howe K."/>
            <person name="Rhie A."/>
            <person name="Mountcastle J."/>
            <person name="Haase B."/>
            <person name="Fedrigo O."/>
            <person name="Jarvis E.D."/>
        </authorList>
    </citation>
    <scope>NUCLEOTIDE SEQUENCE [LARGE SCALE GENOMIC DNA]</scope>
</reference>
<dbReference type="GO" id="GO:0008237">
    <property type="term" value="F:metallopeptidase activity"/>
    <property type="evidence" value="ECO:0007669"/>
    <property type="project" value="InterPro"/>
</dbReference>
<organism evidence="9 10">
    <name type="scientific">Catharus ustulatus</name>
    <name type="common">Russet-backed thrush</name>
    <name type="synonym">Hylocichla ustulatus</name>
    <dbReference type="NCBI Taxonomy" id="91951"/>
    <lineage>
        <taxon>Eukaryota</taxon>
        <taxon>Metazoa</taxon>
        <taxon>Chordata</taxon>
        <taxon>Craniata</taxon>
        <taxon>Vertebrata</taxon>
        <taxon>Euteleostomi</taxon>
        <taxon>Archelosauria</taxon>
        <taxon>Archosauria</taxon>
        <taxon>Dinosauria</taxon>
        <taxon>Saurischia</taxon>
        <taxon>Theropoda</taxon>
        <taxon>Coelurosauria</taxon>
        <taxon>Aves</taxon>
        <taxon>Neognathae</taxon>
        <taxon>Neoaves</taxon>
        <taxon>Telluraves</taxon>
        <taxon>Australaves</taxon>
        <taxon>Passeriformes</taxon>
        <taxon>Turdidae</taxon>
        <taxon>Catharus</taxon>
    </lineage>
</organism>
<dbReference type="GO" id="GO:0008180">
    <property type="term" value="C:COP9 signalosome"/>
    <property type="evidence" value="ECO:0007669"/>
    <property type="project" value="UniProtKB-UniRule"/>
</dbReference>
<reference evidence="9" key="2">
    <citation type="submission" date="2025-08" db="UniProtKB">
        <authorList>
            <consortium name="Ensembl"/>
        </authorList>
    </citation>
    <scope>IDENTIFICATION</scope>
</reference>
<comment type="subcellular location">
    <subcellularLocation>
        <location evidence="6">Cytoplasm</location>
    </subcellularLocation>
    <subcellularLocation>
        <location evidence="6">Nucleus</location>
    </subcellularLocation>
</comment>
<feature type="compositionally biased region" description="Polar residues" evidence="7">
    <location>
        <begin position="215"/>
        <end position="233"/>
    </location>
</feature>
<accession>A0A8C3UPF2</accession>
<feature type="compositionally biased region" description="Polar residues" evidence="7">
    <location>
        <begin position="270"/>
        <end position="293"/>
    </location>
</feature>
<evidence type="ECO:0000256" key="5">
    <source>
        <dbReference type="ARBA" id="ARBA00023242"/>
    </source>
</evidence>
<feature type="compositionally biased region" description="Low complexity" evidence="7">
    <location>
        <begin position="294"/>
        <end position="319"/>
    </location>
</feature>
<dbReference type="PROSITE" id="PS50249">
    <property type="entry name" value="MPN"/>
    <property type="match status" value="1"/>
</dbReference>
<evidence type="ECO:0000259" key="8">
    <source>
        <dbReference type="PROSITE" id="PS50249"/>
    </source>
</evidence>
<evidence type="ECO:0000313" key="10">
    <source>
        <dbReference type="Proteomes" id="UP000694563"/>
    </source>
</evidence>
<keyword evidence="4 6" id="KW-0736">Signalosome</keyword>
<feature type="compositionally biased region" description="Low complexity" evidence="7">
    <location>
        <begin position="260"/>
        <end position="269"/>
    </location>
</feature>
<evidence type="ECO:0000313" key="9">
    <source>
        <dbReference type="Ensembl" id="ENSCUSP00005018586.1"/>
    </source>
</evidence>
<dbReference type="InterPro" id="IPR000555">
    <property type="entry name" value="JAMM/MPN+_dom"/>
</dbReference>
<dbReference type="InterPro" id="IPR033859">
    <property type="entry name" value="MPN_CSN6"/>
</dbReference>
<evidence type="ECO:0000256" key="7">
    <source>
        <dbReference type="SAM" id="MobiDB-lite"/>
    </source>
</evidence>
<reference evidence="9" key="3">
    <citation type="submission" date="2025-09" db="UniProtKB">
        <authorList>
            <consortium name="Ensembl"/>
        </authorList>
    </citation>
    <scope>IDENTIFICATION</scope>
</reference>
<feature type="region of interest" description="Disordered" evidence="7">
    <location>
        <begin position="260"/>
        <end position="319"/>
    </location>
</feature>
<evidence type="ECO:0000256" key="6">
    <source>
        <dbReference type="RuleBase" id="RU367006"/>
    </source>
</evidence>
<feature type="region of interest" description="Disordered" evidence="7">
    <location>
        <begin position="208"/>
        <end position="233"/>
    </location>
</feature>
<comment type="function">
    <text evidence="6">Component of the COP9 signalosome complex (CSN), a complex involved in various cellular and developmental processes.</text>
</comment>
<keyword evidence="10" id="KW-1185">Reference proteome</keyword>
<dbReference type="Gene3D" id="3.40.140.10">
    <property type="entry name" value="Cytidine Deaminase, domain 2"/>
    <property type="match status" value="1"/>
</dbReference>
<dbReference type="PANTHER" id="PTHR10540:SF8">
    <property type="entry name" value="COP9 SIGNALOSOME COMPLEX SUBUNIT 6"/>
    <property type="match status" value="1"/>
</dbReference>
<gene>
    <name evidence="9" type="primary">LOC117009905</name>
</gene>
<dbReference type="InterPro" id="IPR037518">
    <property type="entry name" value="MPN"/>
</dbReference>
<evidence type="ECO:0000256" key="1">
    <source>
        <dbReference type="ARBA" id="ARBA00010893"/>
    </source>
</evidence>
<dbReference type="GO" id="GO:0005737">
    <property type="term" value="C:cytoplasm"/>
    <property type="evidence" value="ECO:0007669"/>
    <property type="project" value="UniProtKB-SubCell"/>
</dbReference>
<proteinExistence type="inferred from homology"/>
<dbReference type="SMART" id="SM00232">
    <property type="entry name" value="JAB_MPN"/>
    <property type="match status" value="1"/>
</dbReference>
<evidence type="ECO:0000256" key="3">
    <source>
        <dbReference type="ARBA" id="ARBA00022490"/>
    </source>
</evidence>
<dbReference type="CDD" id="cd08063">
    <property type="entry name" value="MPN_CSN6"/>
    <property type="match status" value="1"/>
</dbReference>
<dbReference type="FunFam" id="3.40.140.10:FF:000017">
    <property type="entry name" value="COP9 signalosome complex subunit 6"/>
    <property type="match status" value="1"/>
</dbReference>
<keyword evidence="5 6" id="KW-0539">Nucleus</keyword>
<dbReference type="Pfam" id="PF01398">
    <property type="entry name" value="JAB"/>
    <property type="match status" value="1"/>
</dbReference>
<dbReference type="GO" id="GO:0000338">
    <property type="term" value="P:protein deneddylation"/>
    <property type="evidence" value="ECO:0007669"/>
    <property type="project" value="InterPro"/>
</dbReference>
<sequence>MAPNPPEFPQNPPEFLPKSRISPVLAGVAQVMAGGVTGSVSVALHPLVILNISDHWIRLRSQEGRNGQVIGALIGRQEGRNIEVMNSFELLAHGSGGHVLIDKEYYYTKEEQFKQVFKDLEFLGWYTTGGPPEPADIHVHKQVCEIIESPLFLKLNPMTKHTDLPVSVFESVIDIINGEATMLFAELPYTLATEEAERIGVDHVARMTATGGGENSTDLKSSQSTPKSSQFIPKSNPKILLWQREGRTAQVRSKIIIIHPKIQPQNHHISPQNPGNSSQNPTPKSWDFTSKSIPKSSQFTPKSSKSSQFTPKFTPKSNP</sequence>
<protein>
    <recommendedName>
        <fullName evidence="2 6">COP9 signalosome complex subunit 6</fullName>
    </recommendedName>
</protein>
<comment type="similarity">
    <text evidence="1 6">Belongs to the peptidase M67A family. CSN6 subfamily.</text>
</comment>
<dbReference type="PANTHER" id="PTHR10540">
    <property type="entry name" value="EUKARYOTIC TRANSLATION INITIATION FACTOR 3 SUBUNIT F-RELATED"/>
    <property type="match status" value="1"/>
</dbReference>
<keyword evidence="3 6" id="KW-0963">Cytoplasm</keyword>
<feature type="domain" description="MPN" evidence="8">
    <location>
        <begin position="42"/>
        <end position="175"/>
    </location>
</feature>
<name>A0A8C3UPF2_CATUS</name>
<evidence type="ECO:0000256" key="4">
    <source>
        <dbReference type="ARBA" id="ARBA00022790"/>
    </source>
</evidence>
<evidence type="ECO:0000256" key="2">
    <source>
        <dbReference type="ARBA" id="ARBA00014871"/>
    </source>
</evidence>
<dbReference type="Proteomes" id="UP000694563">
    <property type="component" value="Chromosome 37"/>
</dbReference>
<dbReference type="AlphaFoldDB" id="A0A8C3UPF2"/>
<dbReference type="Ensembl" id="ENSCUST00005019283.1">
    <property type="protein sequence ID" value="ENSCUSP00005018586.1"/>
    <property type="gene ID" value="ENSCUSG00005011911.1"/>
</dbReference>